<dbReference type="Proteomes" id="UP000694394">
    <property type="component" value="Chromosome 10"/>
</dbReference>
<feature type="region of interest" description="Disordered" evidence="1">
    <location>
        <begin position="237"/>
        <end position="258"/>
    </location>
</feature>
<keyword evidence="4" id="KW-1185">Reference proteome</keyword>
<dbReference type="Pfam" id="PF15737">
    <property type="entry name" value="DUF4685"/>
    <property type="match status" value="1"/>
</dbReference>
<dbReference type="GO" id="GO:0005737">
    <property type="term" value="C:cytoplasm"/>
    <property type="evidence" value="ECO:0007669"/>
    <property type="project" value="Ensembl"/>
</dbReference>
<accession>A0A8C5VJ67</accession>
<dbReference type="PANTHER" id="PTHR36865:SF1">
    <property type="entry name" value="RIKEN CDNA 1700001O22 GENE"/>
    <property type="match status" value="1"/>
</dbReference>
<dbReference type="InterPro" id="IPR032756">
    <property type="entry name" value="DUF4685"/>
</dbReference>
<dbReference type="PANTHER" id="PTHR36865">
    <property type="entry name" value="RIKEN CDNA 1700001O22 GENE"/>
    <property type="match status" value="1"/>
</dbReference>
<dbReference type="AlphaFoldDB" id="A0A8C5VJ67"/>
<organism evidence="3 4">
    <name type="scientific">Microcebus murinus</name>
    <name type="common">Gray mouse lemur</name>
    <name type="synonym">Lemur murinus</name>
    <dbReference type="NCBI Taxonomy" id="30608"/>
    <lineage>
        <taxon>Eukaryota</taxon>
        <taxon>Metazoa</taxon>
        <taxon>Chordata</taxon>
        <taxon>Craniata</taxon>
        <taxon>Vertebrata</taxon>
        <taxon>Euteleostomi</taxon>
        <taxon>Mammalia</taxon>
        <taxon>Eutheria</taxon>
        <taxon>Euarchontoglires</taxon>
        <taxon>Primates</taxon>
        <taxon>Strepsirrhini</taxon>
        <taxon>Lemuriformes</taxon>
        <taxon>Cheirogaleidae</taxon>
        <taxon>Microcebus</taxon>
    </lineage>
</organism>
<sequence>MFRRPLYPGAREARKEFPGDGDFRRREPLLPRLTSPELRAVRLARSAAGSRVAGGGAAWWQDSDAKSRGYLGGPQRRLPDLSPEPPRAAQKRNVLSSVLLPPLHSTSAPRGPAPRCPGPGECEHSRGGAARRRPGSLGALIEEFLPSRFREFLQQLQQKCAEPPEPLTSSASRHQRAVPQHCRGSHQCPHCSFLPDLWGQSSYFQDSLKKILLHQILPWLMGDGSVWVGVGEKGRPHGAQVPKVKAVPTRSSSGEASGPRRRCCPFRVRFADETLQDTALRYWERNCAVRQHITENRTSTLPAVSERLLGSVGRWLESLPKTLNPRAKEEALTSSCWNFPSPPTQEPQGHFSEDTPMNNRLPYIPRATTQRQRGDLRSLLNTHNILEQVGKSPSSLGPKLQPCSPPQGVPALLPSMTLRQAQR</sequence>
<reference evidence="3" key="2">
    <citation type="submission" date="2025-08" db="UniProtKB">
        <authorList>
            <consortium name="Ensembl"/>
        </authorList>
    </citation>
    <scope>IDENTIFICATION</scope>
</reference>
<dbReference type="GeneTree" id="ENSGT00390000004321"/>
<gene>
    <name evidence="3" type="primary">C9orf50</name>
</gene>
<protein>
    <submittedName>
        <fullName evidence="3">Chromosome 9 open reading frame 50</fullName>
    </submittedName>
</protein>
<feature type="compositionally biased region" description="Basic and acidic residues" evidence="1">
    <location>
        <begin position="11"/>
        <end position="29"/>
    </location>
</feature>
<feature type="compositionally biased region" description="Low complexity" evidence="1">
    <location>
        <begin position="94"/>
        <end position="103"/>
    </location>
</feature>
<feature type="region of interest" description="Disordered" evidence="1">
    <location>
        <begin position="389"/>
        <end position="423"/>
    </location>
</feature>
<feature type="domain" description="DUF4685" evidence="2">
    <location>
        <begin position="191"/>
        <end position="296"/>
    </location>
</feature>
<dbReference type="EMBL" id="ABDC03014925">
    <property type="status" value="NOT_ANNOTATED_CDS"/>
    <property type="molecule type" value="Genomic_DNA"/>
</dbReference>
<proteinExistence type="predicted"/>
<evidence type="ECO:0000313" key="3">
    <source>
        <dbReference type="Ensembl" id="ENSMICP00000024035.2"/>
    </source>
</evidence>
<feature type="region of interest" description="Disordered" evidence="1">
    <location>
        <begin position="1"/>
        <end position="36"/>
    </location>
</feature>
<evidence type="ECO:0000259" key="2">
    <source>
        <dbReference type="Pfam" id="PF15737"/>
    </source>
</evidence>
<dbReference type="Ensembl" id="ENSMICT00000049961.2">
    <property type="protein sequence ID" value="ENSMICP00000024035.2"/>
    <property type="gene ID" value="ENSMICG00000038544.2"/>
</dbReference>
<evidence type="ECO:0000313" key="4">
    <source>
        <dbReference type="Proteomes" id="UP000694394"/>
    </source>
</evidence>
<feature type="region of interest" description="Disordered" evidence="1">
    <location>
        <begin position="334"/>
        <end position="356"/>
    </location>
</feature>
<name>A0A8C5VJ67_MICMU</name>
<reference evidence="3" key="3">
    <citation type="submission" date="2025-09" db="UniProtKB">
        <authorList>
            <consortium name="Ensembl"/>
        </authorList>
    </citation>
    <scope>IDENTIFICATION</scope>
</reference>
<reference evidence="3" key="1">
    <citation type="submission" date="2016-12" db="EMBL/GenBank/DDBJ databases">
        <title>Mouse lemur reference genome and diversity panel.</title>
        <authorList>
            <person name="Harris R."/>
            <person name="Larsen P."/>
            <person name="Liu Y."/>
            <person name="Hughes D.S."/>
            <person name="Murali S."/>
            <person name="Raveendran M."/>
            <person name="Korchina V."/>
            <person name="Wang M."/>
            <person name="Jhangiani S."/>
            <person name="Bandaranaike D."/>
            <person name="Bellair M."/>
            <person name="Blankenburg K."/>
            <person name="Chao H."/>
            <person name="Dahdouli M."/>
            <person name="Dinh H."/>
            <person name="Doddapaneni H."/>
            <person name="English A."/>
            <person name="Firestine M."/>
            <person name="Gnanaolivu R."/>
            <person name="Gross S."/>
            <person name="Hernandez B."/>
            <person name="Javaid M."/>
            <person name="Jayaseelan J."/>
            <person name="Jones J."/>
            <person name="Khan Z."/>
            <person name="Kovar C."/>
            <person name="Kurapati P."/>
            <person name="Le B."/>
            <person name="Lee S."/>
            <person name="Li M."/>
            <person name="Mathew T."/>
            <person name="Narasimhan A."/>
            <person name="Ngo D."/>
            <person name="Nguyen L."/>
            <person name="Okwuonu G."/>
            <person name="Ongeri F."/>
            <person name="Osuji N."/>
            <person name="Pu L.-L."/>
            <person name="Puazo M."/>
            <person name="Quiroz J."/>
            <person name="Raj R."/>
            <person name="Rajbhandari K."/>
            <person name="Reid J.G."/>
            <person name="Santibanez J."/>
            <person name="Sexton D."/>
            <person name="Skinner E."/>
            <person name="Vee V."/>
            <person name="Weissenberger G."/>
            <person name="Wu Y."/>
            <person name="Xin Y."/>
            <person name="Han Y."/>
            <person name="Campbell C."/>
            <person name="Brown A."/>
            <person name="Sullivan B."/>
            <person name="Shelton J."/>
            <person name="Brown S."/>
            <person name="Dudchenko O."/>
            <person name="Machol I."/>
            <person name="Durand N."/>
            <person name="Shamim M."/>
            <person name="Lieberman A."/>
            <person name="Muzny D.M."/>
            <person name="Richards S."/>
            <person name="Yoder A."/>
            <person name="Worley K.C."/>
            <person name="Rogers J."/>
            <person name="Gibbs R.A."/>
        </authorList>
    </citation>
    <scope>NUCLEOTIDE SEQUENCE [LARGE SCALE GENOMIC DNA]</scope>
</reference>
<evidence type="ECO:0000256" key="1">
    <source>
        <dbReference type="SAM" id="MobiDB-lite"/>
    </source>
</evidence>
<feature type="region of interest" description="Disordered" evidence="1">
    <location>
        <begin position="70"/>
        <end position="133"/>
    </location>
</feature>